<evidence type="ECO:0000313" key="4">
    <source>
        <dbReference type="EMBL" id="HDD44987.1"/>
    </source>
</evidence>
<gene>
    <name evidence="4" type="ORF">ENG63_09050</name>
</gene>
<accession>A0A7C0Y3H5</accession>
<dbReference type="PROSITE" id="PS01031">
    <property type="entry name" value="SHSP"/>
    <property type="match status" value="1"/>
</dbReference>
<dbReference type="InterPro" id="IPR008978">
    <property type="entry name" value="HSP20-like_chaperone"/>
</dbReference>
<comment type="similarity">
    <text evidence="1 2">Belongs to the small heat shock protein (HSP20) family.</text>
</comment>
<dbReference type="InterPro" id="IPR031107">
    <property type="entry name" value="Small_HSP"/>
</dbReference>
<dbReference type="SUPFAM" id="SSF49764">
    <property type="entry name" value="HSP20-like chaperones"/>
    <property type="match status" value="1"/>
</dbReference>
<dbReference type="InterPro" id="IPR002068">
    <property type="entry name" value="A-crystallin/Hsp20_dom"/>
</dbReference>
<dbReference type="Proteomes" id="UP000886289">
    <property type="component" value="Unassembled WGS sequence"/>
</dbReference>
<dbReference type="Pfam" id="PF00011">
    <property type="entry name" value="HSP20"/>
    <property type="match status" value="1"/>
</dbReference>
<organism evidence="4">
    <name type="scientific">Desulfofervidus auxilii</name>
    <dbReference type="NCBI Taxonomy" id="1621989"/>
    <lineage>
        <taxon>Bacteria</taxon>
        <taxon>Pseudomonadati</taxon>
        <taxon>Thermodesulfobacteriota</taxon>
        <taxon>Candidatus Desulfofervidia</taxon>
        <taxon>Candidatus Desulfofervidales</taxon>
        <taxon>Candidatus Desulfofervidaceae</taxon>
        <taxon>Candidatus Desulfofervidus</taxon>
    </lineage>
</organism>
<feature type="domain" description="SHSP" evidence="3">
    <location>
        <begin position="35"/>
        <end position="147"/>
    </location>
</feature>
<protein>
    <submittedName>
        <fullName evidence="4">Hsp20/alpha crystallin family protein</fullName>
    </submittedName>
</protein>
<evidence type="ECO:0000256" key="2">
    <source>
        <dbReference type="RuleBase" id="RU003616"/>
    </source>
</evidence>
<dbReference type="PANTHER" id="PTHR11527">
    <property type="entry name" value="HEAT-SHOCK PROTEIN 20 FAMILY MEMBER"/>
    <property type="match status" value="1"/>
</dbReference>
<sequence>MFEILPWRARRELESLRKEMDRLWESFFGERVGLEPIEGWAPALDVTETKDNLVVKAELPGVDPKDVEITLSGNVLSIKGEKKQEKEEKDEDYHLVERRYGSFVRTIRLPVEVAEDKIEASYKNGILKIVLPKSEKAKKKEIKIKVE</sequence>
<proteinExistence type="inferred from homology"/>
<name>A0A7C0Y3H5_DESA2</name>
<evidence type="ECO:0000256" key="1">
    <source>
        <dbReference type="PROSITE-ProRule" id="PRU00285"/>
    </source>
</evidence>
<dbReference type="EMBL" id="DRBS01000334">
    <property type="protein sequence ID" value="HDD44987.1"/>
    <property type="molecule type" value="Genomic_DNA"/>
</dbReference>
<dbReference type="CDD" id="cd06464">
    <property type="entry name" value="ACD_sHsps-like"/>
    <property type="match status" value="1"/>
</dbReference>
<dbReference type="AlphaFoldDB" id="A0A7C0Y3H5"/>
<evidence type="ECO:0000259" key="3">
    <source>
        <dbReference type="PROSITE" id="PS01031"/>
    </source>
</evidence>
<dbReference type="Gene3D" id="2.60.40.790">
    <property type="match status" value="1"/>
</dbReference>
<reference evidence="4" key="1">
    <citation type="journal article" date="2020" name="mSystems">
        <title>Genome- and Community-Level Interaction Insights into Carbon Utilization and Element Cycling Functions of Hydrothermarchaeota in Hydrothermal Sediment.</title>
        <authorList>
            <person name="Zhou Z."/>
            <person name="Liu Y."/>
            <person name="Xu W."/>
            <person name="Pan J."/>
            <person name="Luo Z.H."/>
            <person name="Li M."/>
        </authorList>
    </citation>
    <scope>NUCLEOTIDE SEQUENCE [LARGE SCALE GENOMIC DNA]</scope>
    <source>
        <strain evidence="4">HyVt-233</strain>
    </source>
</reference>
<comment type="caution">
    <text evidence="4">The sequence shown here is derived from an EMBL/GenBank/DDBJ whole genome shotgun (WGS) entry which is preliminary data.</text>
</comment>